<sequence>MAESEEEVDVLVQRVVKDIANAFKKNPSIDEIGVIPCPEARYNRSPIVLVENKLGVESWCVKFLLPYVHNKLLLYRQRKHWLDREALVDITCTLLLLNPDFTTAWNVRKELLQCGVLNPEKDLYLGKLALTKFPKSPETWIHRRWVLQQVLNQVSTLDHNKNQQQAEAVQADAERNEQLSDRLARTLRQEMKVCSDAAGRYPSNYNAWSHRIWVLQHMARGNVKVLHDELSSMRVWVSMHVSDHSGFHYRQFLLKELIAEICKRPAHTSTSCSPQRGCSTVPEGSPCPHSRSHSNGEPSGQEAGGEEDSHADFTTVLQLFHQEMDLCSDLIQSFPGHETLWSHRRHVFYLWDQWVREHQHSCSRGSDCKLIHLTDPDPGVPEISSQSCAGQGHGVNGQKHASEPMEVDGLFLPDPHNSKRLKRGVLLPCPPTLPTELSFVSSVLGGCCNTEQRHFALAYRKWLDTVIGLQS</sequence>
<keyword evidence="4" id="KW-0677">Repeat</keyword>
<dbReference type="PANTHER" id="PTHR11129">
    <property type="entry name" value="PROTEIN FARNESYLTRANSFERASE ALPHA SUBUNIT/RAB GERANYLGERANYL TRANSFERASE ALPHA SUBUNIT"/>
    <property type="match status" value="1"/>
</dbReference>
<dbReference type="Proteomes" id="UP000472276">
    <property type="component" value="Unassembled WGS sequence"/>
</dbReference>
<dbReference type="Pfam" id="PF01239">
    <property type="entry name" value="PPTA"/>
    <property type="match status" value="4"/>
</dbReference>
<evidence type="ECO:0000256" key="4">
    <source>
        <dbReference type="ARBA" id="ARBA00022737"/>
    </source>
</evidence>
<dbReference type="PROSITE" id="PS51147">
    <property type="entry name" value="PFTA"/>
    <property type="match status" value="1"/>
</dbReference>
<dbReference type="PANTHER" id="PTHR11129:SF3">
    <property type="entry name" value="PROTEIN PRENYLTRANSFERASE ALPHA SUBUNIT REPEAT-CONTAINING PROTEIN 1"/>
    <property type="match status" value="1"/>
</dbReference>
<evidence type="ECO:0008006" key="8">
    <source>
        <dbReference type="Google" id="ProtNLM"/>
    </source>
</evidence>
<feature type="compositionally biased region" description="Polar residues" evidence="5">
    <location>
        <begin position="267"/>
        <end position="278"/>
    </location>
</feature>
<evidence type="ECO:0000256" key="3">
    <source>
        <dbReference type="ARBA" id="ARBA00022679"/>
    </source>
</evidence>
<comment type="similarity">
    <text evidence="1">Belongs to the protein prenyltransferase subunit alpha family.</text>
</comment>
<keyword evidence="3" id="KW-0808">Transferase</keyword>
<dbReference type="AlphaFoldDB" id="A0A668RRV0"/>
<gene>
    <name evidence="6" type="primary">PTAR1</name>
</gene>
<dbReference type="GO" id="GO:0005737">
    <property type="term" value="C:cytoplasm"/>
    <property type="evidence" value="ECO:0007669"/>
    <property type="project" value="TreeGrafter"/>
</dbReference>
<evidence type="ECO:0000313" key="6">
    <source>
        <dbReference type="Ensembl" id="ENSOABP00000007332.1"/>
    </source>
</evidence>
<organism evidence="6 7">
    <name type="scientific">Oreochromis aureus</name>
    <name type="common">Israeli tilapia</name>
    <name type="synonym">Chromis aureus</name>
    <dbReference type="NCBI Taxonomy" id="47969"/>
    <lineage>
        <taxon>Eukaryota</taxon>
        <taxon>Metazoa</taxon>
        <taxon>Chordata</taxon>
        <taxon>Craniata</taxon>
        <taxon>Vertebrata</taxon>
        <taxon>Euteleostomi</taxon>
        <taxon>Actinopterygii</taxon>
        <taxon>Neopterygii</taxon>
        <taxon>Teleostei</taxon>
        <taxon>Neoteleostei</taxon>
        <taxon>Acanthomorphata</taxon>
        <taxon>Ovalentaria</taxon>
        <taxon>Cichlomorphae</taxon>
        <taxon>Cichliformes</taxon>
        <taxon>Cichlidae</taxon>
        <taxon>African cichlids</taxon>
        <taxon>Pseudocrenilabrinae</taxon>
        <taxon>Oreochromini</taxon>
        <taxon>Oreochromis</taxon>
    </lineage>
</organism>
<evidence type="ECO:0000256" key="5">
    <source>
        <dbReference type="SAM" id="MobiDB-lite"/>
    </source>
</evidence>
<dbReference type="RefSeq" id="XP_031595920.1">
    <property type="nucleotide sequence ID" value="XM_031740060.2"/>
</dbReference>
<keyword evidence="7" id="KW-1185">Reference proteome</keyword>
<reference evidence="6" key="2">
    <citation type="submission" date="2025-09" db="UniProtKB">
        <authorList>
            <consortium name="Ensembl"/>
        </authorList>
    </citation>
    <scope>IDENTIFICATION</scope>
</reference>
<proteinExistence type="inferred from homology"/>
<dbReference type="SUPFAM" id="SSF48439">
    <property type="entry name" value="Protein prenylyltransferase"/>
    <property type="match status" value="1"/>
</dbReference>
<evidence type="ECO:0000256" key="2">
    <source>
        <dbReference type="ARBA" id="ARBA00022602"/>
    </source>
</evidence>
<dbReference type="InterPro" id="IPR002088">
    <property type="entry name" value="Prenyl_trans_a"/>
</dbReference>
<dbReference type="GeneID" id="116320454"/>
<dbReference type="OMA" id="CCNTEQR"/>
<reference evidence="6" key="1">
    <citation type="submission" date="2025-08" db="UniProtKB">
        <authorList>
            <consortium name="Ensembl"/>
        </authorList>
    </citation>
    <scope>IDENTIFICATION</scope>
</reference>
<dbReference type="GO" id="GO:0008318">
    <property type="term" value="F:protein prenyltransferase activity"/>
    <property type="evidence" value="ECO:0007669"/>
    <property type="project" value="InterPro"/>
</dbReference>
<dbReference type="Gene3D" id="1.25.40.120">
    <property type="entry name" value="Protein prenylyltransferase"/>
    <property type="match status" value="1"/>
</dbReference>
<evidence type="ECO:0000256" key="1">
    <source>
        <dbReference type="ARBA" id="ARBA00006734"/>
    </source>
</evidence>
<accession>A0A668RRV0</accession>
<keyword evidence="2" id="KW-0637">Prenyltransferase</keyword>
<name>A0A668RRV0_OREAU</name>
<dbReference type="FunFam" id="1.25.40.120:FF:000012">
    <property type="entry name" value="Protein prenyltransferase alpha subunit repeat containing 1"/>
    <property type="match status" value="1"/>
</dbReference>
<feature type="region of interest" description="Disordered" evidence="5">
    <location>
        <begin position="267"/>
        <end position="308"/>
    </location>
</feature>
<dbReference type="Ensembl" id="ENSOABT00000007595.2">
    <property type="protein sequence ID" value="ENSOABP00000007332.1"/>
    <property type="gene ID" value="ENSOABG00000004040.2"/>
</dbReference>
<protein>
    <recommendedName>
        <fullName evidence="8">Protein prenyltransferase alpha subunit repeat containing 1</fullName>
    </recommendedName>
</protein>
<evidence type="ECO:0000313" key="7">
    <source>
        <dbReference type="Proteomes" id="UP000472276"/>
    </source>
</evidence>